<comment type="caution">
    <text evidence="1">The sequence shown here is derived from an EMBL/GenBank/DDBJ whole genome shotgun (WGS) entry which is preliminary data.</text>
</comment>
<evidence type="ECO:0000313" key="2">
    <source>
        <dbReference type="Proteomes" id="UP000287651"/>
    </source>
</evidence>
<name>A0A426XC29_ENSVE</name>
<dbReference type="EMBL" id="AMZH03022777">
    <property type="protein sequence ID" value="RRT37033.1"/>
    <property type="molecule type" value="Genomic_DNA"/>
</dbReference>
<dbReference type="AlphaFoldDB" id="A0A426XC29"/>
<accession>A0A426XC29</accession>
<protein>
    <submittedName>
        <fullName evidence="1">Uncharacterized protein</fullName>
    </submittedName>
</protein>
<evidence type="ECO:0000313" key="1">
    <source>
        <dbReference type="EMBL" id="RRT37033.1"/>
    </source>
</evidence>
<reference evidence="1 2" key="1">
    <citation type="journal article" date="2014" name="Agronomy (Basel)">
        <title>A Draft Genome Sequence for Ensete ventricosum, the Drought-Tolerant Tree Against Hunger.</title>
        <authorList>
            <person name="Harrison J."/>
            <person name="Moore K.A."/>
            <person name="Paszkiewicz K."/>
            <person name="Jones T."/>
            <person name="Grant M."/>
            <person name="Ambacheew D."/>
            <person name="Muzemil S."/>
            <person name="Studholme D.J."/>
        </authorList>
    </citation>
    <scope>NUCLEOTIDE SEQUENCE [LARGE SCALE GENOMIC DNA]</scope>
</reference>
<organism evidence="1 2">
    <name type="scientific">Ensete ventricosum</name>
    <name type="common">Abyssinian banana</name>
    <name type="synonym">Musa ensete</name>
    <dbReference type="NCBI Taxonomy" id="4639"/>
    <lineage>
        <taxon>Eukaryota</taxon>
        <taxon>Viridiplantae</taxon>
        <taxon>Streptophyta</taxon>
        <taxon>Embryophyta</taxon>
        <taxon>Tracheophyta</taxon>
        <taxon>Spermatophyta</taxon>
        <taxon>Magnoliopsida</taxon>
        <taxon>Liliopsida</taxon>
        <taxon>Zingiberales</taxon>
        <taxon>Musaceae</taxon>
        <taxon>Ensete</taxon>
    </lineage>
</organism>
<dbReference type="Proteomes" id="UP000287651">
    <property type="component" value="Unassembled WGS sequence"/>
</dbReference>
<sequence>MGDSGLTGYNFSDHLLFFSLPLRKSYKIRLEEFRYRDLSCGYRLRGGRLTSFLFSIRIWNTGIYDLPCKNSEEVGLVVAGYKGQPAAAKAPCKKAAGHGHPPMHG</sequence>
<proteinExistence type="predicted"/>
<gene>
    <name evidence="1" type="ORF">B296_00041020</name>
</gene>